<keyword evidence="1" id="KW-1133">Transmembrane helix</keyword>
<dbReference type="EMBL" id="FN654104">
    <property type="protein sequence ID" value="CBY16344.1"/>
    <property type="molecule type" value="Genomic_DNA"/>
</dbReference>
<sequence length="207" mass="23153">MVLHFRVAVVRFYLSKRLSSRAPHAEVVQAEKLTKLAQLQQPTNLMQNLPSRTEITGAGSIVVKDRVSQKPVLLWLALSLYVVYGFFLYKSYRRLLVINARVDCSEEQFLKIMNGENDDFKNIFKFVSSCSSITDTDGFSVFHWIAANNRVDLAKALVASGNSGTCGNSEDLSINACQTRPSGFSFIAYMSPVLLFQTCFSREQASS</sequence>
<accession>E4Y3C9</accession>
<proteinExistence type="predicted"/>
<evidence type="ECO:0000313" key="3">
    <source>
        <dbReference type="Proteomes" id="UP000001307"/>
    </source>
</evidence>
<keyword evidence="3" id="KW-1185">Reference proteome</keyword>
<keyword evidence="1" id="KW-0472">Membrane</keyword>
<dbReference type="InParanoid" id="E4Y3C9"/>
<dbReference type="AlphaFoldDB" id="E4Y3C9"/>
<dbReference type="Proteomes" id="UP000001307">
    <property type="component" value="Unassembled WGS sequence"/>
</dbReference>
<gene>
    <name evidence="2" type="ORF">GSOID_T00001481001</name>
</gene>
<protein>
    <submittedName>
        <fullName evidence="2">Uncharacterized protein</fullName>
    </submittedName>
</protein>
<keyword evidence="1" id="KW-0812">Transmembrane</keyword>
<feature type="non-terminal residue" evidence="2">
    <location>
        <position position="207"/>
    </location>
</feature>
<evidence type="ECO:0000256" key="1">
    <source>
        <dbReference type="SAM" id="Phobius"/>
    </source>
</evidence>
<evidence type="ECO:0000313" key="2">
    <source>
        <dbReference type="EMBL" id="CBY16344.1"/>
    </source>
</evidence>
<feature type="transmembrane region" description="Helical" evidence="1">
    <location>
        <begin position="72"/>
        <end position="89"/>
    </location>
</feature>
<reference evidence="2" key="1">
    <citation type="journal article" date="2010" name="Science">
        <title>Plasticity of animal genome architecture unmasked by rapid evolution of a pelagic tunicate.</title>
        <authorList>
            <person name="Denoeud F."/>
            <person name="Henriet S."/>
            <person name="Mungpakdee S."/>
            <person name="Aury J.M."/>
            <person name="Da Silva C."/>
            <person name="Brinkmann H."/>
            <person name="Mikhaleva J."/>
            <person name="Olsen L.C."/>
            <person name="Jubin C."/>
            <person name="Canestro C."/>
            <person name="Bouquet J.M."/>
            <person name="Danks G."/>
            <person name="Poulain J."/>
            <person name="Campsteijn C."/>
            <person name="Adamski M."/>
            <person name="Cross I."/>
            <person name="Yadetie F."/>
            <person name="Muffato M."/>
            <person name="Louis A."/>
            <person name="Butcher S."/>
            <person name="Tsagkogeorga G."/>
            <person name="Konrad A."/>
            <person name="Singh S."/>
            <person name="Jensen M.F."/>
            <person name="Cong E.H."/>
            <person name="Eikeseth-Otteraa H."/>
            <person name="Noel B."/>
            <person name="Anthouard V."/>
            <person name="Porcel B.M."/>
            <person name="Kachouri-Lafond R."/>
            <person name="Nishino A."/>
            <person name="Ugolini M."/>
            <person name="Chourrout P."/>
            <person name="Nishida H."/>
            <person name="Aasland R."/>
            <person name="Huzurbazar S."/>
            <person name="Westhof E."/>
            <person name="Delsuc F."/>
            <person name="Lehrach H."/>
            <person name="Reinhardt R."/>
            <person name="Weissenbach J."/>
            <person name="Roy S.W."/>
            <person name="Artiguenave F."/>
            <person name="Postlethwait J.H."/>
            <person name="Manak J.R."/>
            <person name="Thompson E.M."/>
            <person name="Jaillon O."/>
            <person name="Du Pasquier L."/>
            <person name="Boudinot P."/>
            <person name="Liberles D.A."/>
            <person name="Volff J.N."/>
            <person name="Philippe H."/>
            <person name="Lenhard B."/>
            <person name="Roest Crollius H."/>
            <person name="Wincker P."/>
            <person name="Chourrout D."/>
        </authorList>
    </citation>
    <scope>NUCLEOTIDE SEQUENCE [LARGE SCALE GENOMIC DNA]</scope>
</reference>
<name>E4Y3C9_OIKDI</name>
<organism evidence="2">
    <name type="scientific">Oikopleura dioica</name>
    <name type="common">Tunicate</name>
    <dbReference type="NCBI Taxonomy" id="34765"/>
    <lineage>
        <taxon>Eukaryota</taxon>
        <taxon>Metazoa</taxon>
        <taxon>Chordata</taxon>
        <taxon>Tunicata</taxon>
        <taxon>Appendicularia</taxon>
        <taxon>Copelata</taxon>
        <taxon>Oikopleuridae</taxon>
        <taxon>Oikopleura</taxon>
    </lineage>
</organism>